<dbReference type="RefSeq" id="WP_132514314.1">
    <property type="nucleotide sequence ID" value="NZ_SMKP01000104.1"/>
</dbReference>
<sequence length="221" mass="23787">MVPQVEGYSLERWIGPAGPELMPDIAILMNGMNDAPRDADLEDAVFSVERICDREEGITPNGLTCYTTMARRDCDGAPAGYTRIYLQADRSDGWGNQAVTMVLAEHRGHRLGLLLKLTNLLWLREREPPWSGSSPGTPPPTAPCSPSTRPWDSSSSTGGTSGGWRCSRGRPVAGEDGLCDQEARATPMRMVIGNSASTRVRHRAGEEVGDRLLVAGGVGVP</sequence>
<dbReference type="Proteomes" id="UP000294543">
    <property type="component" value="Unassembled WGS sequence"/>
</dbReference>
<evidence type="ECO:0008006" key="4">
    <source>
        <dbReference type="Google" id="ProtNLM"/>
    </source>
</evidence>
<proteinExistence type="predicted"/>
<dbReference type="EMBL" id="SMKP01000104">
    <property type="protein sequence ID" value="TDD16514.1"/>
    <property type="molecule type" value="Genomic_DNA"/>
</dbReference>
<dbReference type="OrthoDB" id="4119890at2"/>
<dbReference type="AlphaFoldDB" id="A0A4R4WJ95"/>
<reference evidence="2 3" key="1">
    <citation type="submission" date="2019-03" db="EMBL/GenBank/DDBJ databases">
        <title>Draft genome sequences of novel Actinobacteria.</title>
        <authorList>
            <person name="Sahin N."/>
            <person name="Ay H."/>
            <person name="Saygin H."/>
        </authorList>
    </citation>
    <scope>NUCLEOTIDE SEQUENCE [LARGE SCALE GENOMIC DNA]</scope>
    <source>
        <strain evidence="2 3">KC712</strain>
    </source>
</reference>
<keyword evidence="3" id="KW-1185">Reference proteome</keyword>
<name>A0A4R4WJ95_9ACTN</name>
<gene>
    <name evidence="2" type="ORF">E1294_31110</name>
</gene>
<feature type="compositionally biased region" description="Low complexity" evidence="1">
    <location>
        <begin position="144"/>
        <end position="158"/>
    </location>
</feature>
<dbReference type="Gene3D" id="3.40.630.30">
    <property type="match status" value="1"/>
</dbReference>
<evidence type="ECO:0000256" key="1">
    <source>
        <dbReference type="SAM" id="MobiDB-lite"/>
    </source>
</evidence>
<organism evidence="2 3">
    <name type="scientific">Nonomuraea diastatica</name>
    <dbReference type="NCBI Taxonomy" id="1848329"/>
    <lineage>
        <taxon>Bacteria</taxon>
        <taxon>Bacillati</taxon>
        <taxon>Actinomycetota</taxon>
        <taxon>Actinomycetes</taxon>
        <taxon>Streptosporangiales</taxon>
        <taxon>Streptosporangiaceae</taxon>
        <taxon>Nonomuraea</taxon>
    </lineage>
</organism>
<comment type="caution">
    <text evidence="2">The sequence shown here is derived from an EMBL/GenBank/DDBJ whole genome shotgun (WGS) entry which is preliminary data.</text>
</comment>
<accession>A0A4R4WJ95</accession>
<feature type="region of interest" description="Disordered" evidence="1">
    <location>
        <begin position="128"/>
        <end position="172"/>
    </location>
</feature>
<evidence type="ECO:0000313" key="3">
    <source>
        <dbReference type="Proteomes" id="UP000294543"/>
    </source>
</evidence>
<protein>
    <recommendedName>
        <fullName evidence="4">N-acetyltransferase domain-containing protein</fullName>
    </recommendedName>
</protein>
<evidence type="ECO:0000313" key="2">
    <source>
        <dbReference type="EMBL" id="TDD16514.1"/>
    </source>
</evidence>